<dbReference type="STRING" id="4097.A0A1S4AFQ5"/>
<protein>
    <submittedName>
        <fullName evidence="2">Flocculation protein FLO11-like</fullName>
    </submittedName>
</protein>
<gene>
    <name evidence="2" type="primary">LOC107797169</name>
</gene>
<evidence type="ECO:0000256" key="1">
    <source>
        <dbReference type="SAM" id="MobiDB-lite"/>
    </source>
</evidence>
<reference evidence="2" key="1">
    <citation type="submission" date="2025-08" db="UniProtKB">
        <authorList>
            <consortium name="RefSeq"/>
        </authorList>
    </citation>
    <scope>IDENTIFICATION</scope>
</reference>
<evidence type="ECO:0000313" key="2">
    <source>
        <dbReference type="RefSeq" id="XP_016475520.1"/>
    </source>
</evidence>
<feature type="compositionally biased region" description="Low complexity" evidence="1">
    <location>
        <begin position="59"/>
        <end position="71"/>
    </location>
</feature>
<dbReference type="KEGG" id="nta:107797169"/>
<dbReference type="OrthoDB" id="411615at2759"/>
<feature type="compositionally biased region" description="Polar residues" evidence="1">
    <location>
        <begin position="83"/>
        <end position="92"/>
    </location>
</feature>
<feature type="compositionally biased region" description="Low complexity" evidence="1">
    <location>
        <begin position="102"/>
        <end position="111"/>
    </location>
</feature>
<dbReference type="AlphaFoldDB" id="A0A1S4AFQ5"/>
<dbReference type="OMA" id="LETHHIF"/>
<feature type="region of interest" description="Disordered" evidence="1">
    <location>
        <begin position="59"/>
        <end position="118"/>
    </location>
</feature>
<organism evidence="2">
    <name type="scientific">Nicotiana tabacum</name>
    <name type="common">Common tobacco</name>
    <dbReference type="NCBI Taxonomy" id="4097"/>
    <lineage>
        <taxon>Eukaryota</taxon>
        <taxon>Viridiplantae</taxon>
        <taxon>Streptophyta</taxon>
        <taxon>Embryophyta</taxon>
        <taxon>Tracheophyta</taxon>
        <taxon>Spermatophyta</taxon>
        <taxon>Magnoliopsida</taxon>
        <taxon>eudicotyledons</taxon>
        <taxon>Gunneridae</taxon>
        <taxon>Pentapetalae</taxon>
        <taxon>asterids</taxon>
        <taxon>lamiids</taxon>
        <taxon>Solanales</taxon>
        <taxon>Solanaceae</taxon>
        <taxon>Nicotianoideae</taxon>
        <taxon>Nicotianeae</taxon>
        <taxon>Nicotiana</taxon>
    </lineage>
</organism>
<accession>A0A1S4AFQ5</accession>
<dbReference type="PaxDb" id="4097-A0A1S4AFQ5"/>
<dbReference type="RefSeq" id="XP_016475520.1">
    <property type="nucleotide sequence ID" value="XM_016620034.1"/>
</dbReference>
<name>A0A1S4AFQ5_TOBAC</name>
<proteinExistence type="predicted"/>
<sequence>METRSCFVSRDVIFHEHIFPFLKSPINAASFCPSPFAACFDDSPSTTTSFHYISPVSSTSTSSSSLPTPHASSPPAPSSNSPHLFSQPSASISPPHVPLFHSTSSSPPALRRSSRVHKQPEYLKSYVCQSTSSTSESSSSLVKQHVSKPYTYSQAVTVPEWQAAMRQEFEALETNETWNIVELPFGKKPIGCKCVYKVKYKANGSIERYKARLVVRGDT</sequence>